<dbReference type="EMBL" id="PP511448">
    <property type="protein sequence ID" value="XCD04355.1"/>
    <property type="molecule type" value="Genomic_DNA"/>
</dbReference>
<evidence type="ECO:0000313" key="3">
    <source>
        <dbReference type="EMBL" id="XCD04355.1"/>
    </source>
</evidence>
<name>A0AAU8ATH8_9VIRU</name>
<reference evidence="2" key="1">
    <citation type="submission" date="2024-03" db="EMBL/GenBank/DDBJ databases">
        <title>Diverse circular DNA viruses in blood, oral, and fecal samples of captive lemurs.</title>
        <authorList>
            <person name="Paietta E.N."/>
            <person name="Kraberger S."/>
            <person name="Lund M.C."/>
            <person name="Custer J.M."/>
            <person name="Vargas K.M."/>
            <person name="Ehmke E.E."/>
            <person name="Yoder A.D."/>
            <person name="Varsani A."/>
        </authorList>
    </citation>
    <scope>NUCLEOTIDE SEQUENCE</scope>
    <source>
        <strain evidence="1">Duke_17_1541</strain>
        <strain evidence="2">Duke_18_26</strain>
        <strain evidence="3">Duke_23FS_15</strain>
    </source>
</reference>
<evidence type="ECO:0000313" key="2">
    <source>
        <dbReference type="EMBL" id="XCD03209.1"/>
    </source>
</evidence>
<dbReference type="EMBL" id="PP511320">
    <property type="protein sequence ID" value="XCD03151.1"/>
    <property type="molecule type" value="Genomic_DNA"/>
</dbReference>
<dbReference type="EMBL" id="PP511328">
    <property type="protein sequence ID" value="XCD03209.1"/>
    <property type="molecule type" value="Genomic_DNA"/>
</dbReference>
<accession>A0AAU8ATH8</accession>
<sequence>MAKTRYFIVEYARPKGEVSARFFGDRVFHVSYFGTKSNLNRYIKRLKSLYHYVEYTEVGNSNYDLSQLDFD</sequence>
<evidence type="ECO:0000313" key="1">
    <source>
        <dbReference type="EMBL" id="XCD03151.1"/>
    </source>
</evidence>
<organism evidence="2">
    <name type="scientific">Dulem virus 263</name>
    <dbReference type="NCBI Taxonomy" id="3145740"/>
    <lineage>
        <taxon>Viruses</taxon>
        <taxon>Monodnaviria</taxon>
        <taxon>Sangervirae</taxon>
        <taxon>Phixviricota</taxon>
        <taxon>Malgrandaviricetes</taxon>
        <taxon>Petitvirales</taxon>
        <taxon>Microviridae</taxon>
        <taxon>Microvirus</taxon>
    </lineage>
</organism>
<proteinExistence type="predicted"/>
<protein>
    <recommendedName>
        <fullName evidence="4">Phage protein</fullName>
    </recommendedName>
</protein>
<evidence type="ECO:0008006" key="4">
    <source>
        <dbReference type="Google" id="ProtNLM"/>
    </source>
</evidence>